<keyword evidence="2" id="KW-1185">Reference proteome</keyword>
<dbReference type="Gene3D" id="3.40.50.1240">
    <property type="entry name" value="Phosphoglycerate mutase-like"/>
    <property type="match status" value="1"/>
</dbReference>
<evidence type="ECO:0000313" key="2">
    <source>
        <dbReference type="Proteomes" id="UP000448943"/>
    </source>
</evidence>
<proteinExistence type="predicted"/>
<name>A0A6N9Q872_9BACL</name>
<dbReference type="EMBL" id="SIJB01000043">
    <property type="protein sequence ID" value="NBI30863.1"/>
    <property type="molecule type" value="Genomic_DNA"/>
</dbReference>
<dbReference type="SUPFAM" id="SSF53254">
    <property type="entry name" value="Phosphoglycerate mutase-like"/>
    <property type="match status" value="1"/>
</dbReference>
<dbReference type="InterPro" id="IPR050275">
    <property type="entry name" value="PGM_Phosphatase"/>
</dbReference>
<comment type="caution">
    <text evidence="1">The sequence shown here is derived from an EMBL/GenBank/DDBJ whole genome shotgun (WGS) entry which is preliminary data.</text>
</comment>
<dbReference type="Pfam" id="PF00300">
    <property type="entry name" value="His_Phos_1"/>
    <property type="match status" value="1"/>
</dbReference>
<dbReference type="AlphaFoldDB" id="A0A6N9Q872"/>
<gene>
    <name evidence="1" type="ORF">ERL59_18085</name>
</gene>
<sequence length="191" mass="21849">MAVSIVTKNIYIVRHCKALGQSSESKLSEQGFKQAQYLPEFFSNIKVDRIISSPFLRAIQSAKPISKNKKIQIEIDNRLSERVLSIANLPDWFEKLKATFDDVKLKYEGGESSQEAMNRIAEVMDSVLTSEPENTIIVTHGNLMSLLLMKYNKEFGFECWKNLSNPDVFLLSNISNTKNNISIERIWKENV</sequence>
<dbReference type="OrthoDB" id="512570at2"/>
<protein>
    <submittedName>
        <fullName evidence="1">Histidine phosphatase family protein</fullName>
    </submittedName>
</protein>
<dbReference type="GO" id="GO:0016791">
    <property type="term" value="F:phosphatase activity"/>
    <property type="evidence" value="ECO:0007669"/>
    <property type="project" value="TreeGrafter"/>
</dbReference>
<dbReference type="InterPro" id="IPR013078">
    <property type="entry name" value="His_Pase_superF_clade-1"/>
</dbReference>
<dbReference type="InterPro" id="IPR029033">
    <property type="entry name" value="His_PPase_superfam"/>
</dbReference>
<reference evidence="1 2" key="1">
    <citation type="submission" date="2019-01" db="EMBL/GenBank/DDBJ databases">
        <title>Chengkuizengella sp. nov., isolated from deep-sea sediment of East Pacific Ocean.</title>
        <authorList>
            <person name="Yang J."/>
            <person name="Lai Q."/>
            <person name="Shao Z."/>
        </authorList>
    </citation>
    <scope>NUCLEOTIDE SEQUENCE [LARGE SCALE GENOMIC DNA]</scope>
    <source>
        <strain evidence="1 2">YPA3-1-1</strain>
    </source>
</reference>
<dbReference type="PANTHER" id="PTHR48100:SF1">
    <property type="entry name" value="HISTIDINE PHOSPHATASE FAMILY PROTEIN-RELATED"/>
    <property type="match status" value="1"/>
</dbReference>
<organism evidence="1 2">
    <name type="scientific">Chengkuizengella marina</name>
    <dbReference type="NCBI Taxonomy" id="2507566"/>
    <lineage>
        <taxon>Bacteria</taxon>
        <taxon>Bacillati</taxon>
        <taxon>Bacillota</taxon>
        <taxon>Bacilli</taxon>
        <taxon>Bacillales</taxon>
        <taxon>Paenibacillaceae</taxon>
        <taxon>Chengkuizengella</taxon>
    </lineage>
</organism>
<evidence type="ECO:0000313" key="1">
    <source>
        <dbReference type="EMBL" id="NBI30863.1"/>
    </source>
</evidence>
<dbReference type="GO" id="GO:0005737">
    <property type="term" value="C:cytoplasm"/>
    <property type="evidence" value="ECO:0007669"/>
    <property type="project" value="TreeGrafter"/>
</dbReference>
<accession>A0A6N9Q872</accession>
<dbReference type="CDD" id="cd07067">
    <property type="entry name" value="HP_PGM_like"/>
    <property type="match status" value="1"/>
</dbReference>
<dbReference type="PANTHER" id="PTHR48100">
    <property type="entry name" value="BROAD-SPECIFICITY PHOSPHATASE YOR283W-RELATED"/>
    <property type="match status" value="1"/>
</dbReference>
<dbReference type="Proteomes" id="UP000448943">
    <property type="component" value="Unassembled WGS sequence"/>
</dbReference>